<name>A0ABM8FVG9_9MICO</name>
<dbReference type="InterPro" id="IPR049457">
    <property type="entry name" value="Emfourin"/>
</dbReference>
<organism evidence="1 2">
    <name type="scientific">Microbacterium suwonense</name>
    <dbReference type="NCBI Taxonomy" id="683047"/>
    <lineage>
        <taxon>Bacteria</taxon>
        <taxon>Bacillati</taxon>
        <taxon>Actinomycetota</taxon>
        <taxon>Actinomycetes</taxon>
        <taxon>Micrococcales</taxon>
        <taxon>Microbacteriaceae</taxon>
        <taxon>Microbacterium</taxon>
    </lineage>
</organism>
<protein>
    <submittedName>
        <fullName evidence="1">Uncharacterized protein</fullName>
    </submittedName>
</protein>
<keyword evidence="2" id="KW-1185">Reference proteome</keyword>
<dbReference type="Pfam" id="PF20242">
    <property type="entry name" value="Emfourin"/>
    <property type="match status" value="1"/>
</dbReference>
<dbReference type="RefSeq" id="WP_286300097.1">
    <property type="nucleotide sequence ID" value="NZ_AP027728.1"/>
</dbReference>
<dbReference type="Proteomes" id="UP001321543">
    <property type="component" value="Chromosome"/>
</dbReference>
<dbReference type="EMBL" id="AP027728">
    <property type="protein sequence ID" value="BDZ39738.1"/>
    <property type="molecule type" value="Genomic_DNA"/>
</dbReference>
<reference evidence="2" key="1">
    <citation type="journal article" date="2019" name="Int. J. Syst. Evol. Microbiol.">
        <title>The Global Catalogue of Microorganisms (GCM) 10K type strain sequencing project: providing services to taxonomists for standard genome sequencing and annotation.</title>
        <authorList>
            <consortium name="The Broad Institute Genomics Platform"/>
            <consortium name="The Broad Institute Genome Sequencing Center for Infectious Disease"/>
            <person name="Wu L."/>
            <person name="Ma J."/>
        </authorList>
    </citation>
    <scope>NUCLEOTIDE SEQUENCE [LARGE SCALE GENOMIC DNA]</scope>
    <source>
        <strain evidence="2">NBRC 106310</strain>
    </source>
</reference>
<sequence>MREYETPGDGSDAVADATDDADRSRIVVAVVRTGGLAGLRRRWRVEPDPAQAPQWVTLVERCPWDEQTDATTDAGADRFVWSIHAVLREQQRERVVPDTQLQGAWRDLVDAVREADADHRTEP</sequence>
<evidence type="ECO:0000313" key="2">
    <source>
        <dbReference type="Proteomes" id="UP001321543"/>
    </source>
</evidence>
<proteinExistence type="predicted"/>
<gene>
    <name evidence="1" type="ORF">GCM10025863_23520</name>
</gene>
<evidence type="ECO:0000313" key="1">
    <source>
        <dbReference type="EMBL" id="BDZ39738.1"/>
    </source>
</evidence>
<accession>A0ABM8FVG9</accession>